<dbReference type="Proteomes" id="UP000230750">
    <property type="component" value="Unassembled WGS sequence"/>
</dbReference>
<dbReference type="InterPro" id="IPR050182">
    <property type="entry name" value="Cytochrome_P450_fam2"/>
</dbReference>
<dbReference type="InterPro" id="IPR002403">
    <property type="entry name" value="Cyt_P450_E_grp-IV"/>
</dbReference>
<keyword evidence="6" id="KW-1185">Reference proteome</keyword>
<comment type="similarity">
    <text evidence="1">Belongs to the cytochrome P450 family.</text>
</comment>
<accession>A0A2G8JE65</accession>
<keyword evidence="2 4" id="KW-0479">Metal-binding</keyword>
<dbReference type="GO" id="GO:0005506">
    <property type="term" value="F:iron ion binding"/>
    <property type="evidence" value="ECO:0007669"/>
    <property type="project" value="InterPro"/>
</dbReference>
<evidence type="ECO:0000256" key="2">
    <source>
        <dbReference type="ARBA" id="ARBA00022723"/>
    </source>
</evidence>
<evidence type="ECO:0000256" key="4">
    <source>
        <dbReference type="PIRSR" id="PIRSR602403-1"/>
    </source>
</evidence>
<keyword evidence="4" id="KW-0349">Heme</keyword>
<dbReference type="GO" id="GO:0005737">
    <property type="term" value="C:cytoplasm"/>
    <property type="evidence" value="ECO:0007669"/>
    <property type="project" value="TreeGrafter"/>
</dbReference>
<dbReference type="Gene3D" id="1.10.630.10">
    <property type="entry name" value="Cytochrome P450"/>
    <property type="match status" value="1"/>
</dbReference>
<dbReference type="InterPro" id="IPR036396">
    <property type="entry name" value="Cyt_P450_sf"/>
</dbReference>
<dbReference type="InterPro" id="IPR001128">
    <property type="entry name" value="Cyt_P450"/>
</dbReference>
<name>A0A2G8JE65_STIJA</name>
<comment type="caution">
    <text evidence="5">The sequence shown here is derived from an EMBL/GenBank/DDBJ whole genome shotgun (WGS) entry which is preliminary data.</text>
</comment>
<dbReference type="OrthoDB" id="3934656at2759"/>
<proteinExistence type="inferred from homology"/>
<evidence type="ECO:0000256" key="3">
    <source>
        <dbReference type="ARBA" id="ARBA00023004"/>
    </source>
</evidence>
<gene>
    <name evidence="5" type="ORF">BSL78_29144</name>
</gene>
<dbReference type="GO" id="GO:0016712">
    <property type="term" value="F:oxidoreductase activity, acting on paired donors, with incorporation or reduction of molecular oxygen, reduced flavin or flavoprotein as one donor, and incorporation of one atom of oxygen"/>
    <property type="evidence" value="ECO:0007669"/>
    <property type="project" value="TreeGrafter"/>
</dbReference>
<keyword evidence="3 4" id="KW-0408">Iron</keyword>
<dbReference type="GO" id="GO:0006082">
    <property type="term" value="P:organic acid metabolic process"/>
    <property type="evidence" value="ECO:0007669"/>
    <property type="project" value="TreeGrafter"/>
</dbReference>
<dbReference type="PANTHER" id="PTHR24300:SF375">
    <property type="entry name" value="CYTOCHROME P450 FAMILY"/>
    <property type="match status" value="1"/>
</dbReference>
<sequence length="185" mass="21350">MFVLCLQVYEEVISVIGDSRLPTFEDMKQMPYTHAFLQEALRFRSAVPFGTREAARDVIVGGYTIPKGSNILVNYWAVERDPDVWNKPEEFRPERFLELIKRRQSTCHITFHWVLININISFLPPSGHRNCLGQTLALMEMFLFSTNLLQKFRLEFSPSDPKPPLRGVSGATVVVENFKLCAKKR</sequence>
<comment type="cofactor">
    <cofactor evidence="4">
        <name>heme</name>
        <dbReference type="ChEBI" id="CHEBI:30413"/>
    </cofactor>
</comment>
<feature type="binding site" description="axial binding residue" evidence="4">
    <location>
        <position position="131"/>
    </location>
    <ligand>
        <name>heme</name>
        <dbReference type="ChEBI" id="CHEBI:30413"/>
    </ligand>
    <ligandPart>
        <name>Fe</name>
        <dbReference type="ChEBI" id="CHEBI:18248"/>
    </ligandPart>
</feature>
<dbReference type="AlphaFoldDB" id="A0A2G8JE65"/>
<dbReference type="STRING" id="307972.A0A2G8JE65"/>
<dbReference type="PRINTS" id="PR00465">
    <property type="entry name" value="EP450IV"/>
</dbReference>
<evidence type="ECO:0000313" key="6">
    <source>
        <dbReference type="Proteomes" id="UP000230750"/>
    </source>
</evidence>
<protein>
    <submittedName>
        <fullName evidence="5">Cytochrome P450</fullName>
    </submittedName>
</protein>
<dbReference type="PANTHER" id="PTHR24300">
    <property type="entry name" value="CYTOCHROME P450 508A4-RELATED"/>
    <property type="match status" value="1"/>
</dbReference>
<dbReference type="Pfam" id="PF00067">
    <property type="entry name" value="p450"/>
    <property type="match status" value="1"/>
</dbReference>
<organism evidence="5 6">
    <name type="scientific">Stichopus japonicus</name>
    <name type="common">Sea cucumber</name>
    <dbReference type="NCBI Taxonomy" id="307972"/>
    <lineage>
        <taxon>Eukaryota</taxon>
        <taxon>Metazoa</taxon>
        <taxon>Echinodermata</taxon>
        <taxon>Eleutherozoa</taxon>
        <taxon>Echinozoa</taxon>
        <taxon>Holothuroidea</taxon>
        <taxon>Aspidochirotacea</taxon>
        <taxon>Aspidochirotida</taxon>
        <taxon>Stichopodidae</taxon>
        <taxon>Apostichopus</taxon>
    </lineage>
</organism>
<dbReference type="SUPFAM" id="SSF48264">
    <property type="entry name" value="Cytochrome P450"/>
    <property type="match status" value="1"/>
</dbReference>
<dbReference type="GO" id="GO:0006805">
    <property type="term" value="P:xenobiotic metabolic process"/>
    <property type="evidence" value="ECO:0007669"/>
    <property type="project" value="TreeGrafter"/>
</dbReference>
<dbReference type="EMBL" id="MRZV01002310">
    <property type="protein sequence ID" value="PIK34034.1"/>
    <property type="molecule type" value="Genomic_DNA"/>
</dbReference>
<reference evidence="5 6" key="1">
    <citation type="journal article" date="2017" name="PLoS Biol.">
        <title>The sea cucumber genome provides insights into morphological evolution and visceral regeneration.</title>
        <authorList>
            <person name="Zhang X."/>
            <person name="Sun L."/>
            <person name="Yuan J."/>
            <person name="Sun Y."/>
            <person name="Gao Y."/>
            <person name="Zhang L."/>
            <person name="Li S."/>
            <person name="Dai H."/>
            <person name="Hamel J.F."/>
            <person name="Liu C."/>
            <person name="Yu Y."/>
            <person name="Liu S."/>
            <person name="Lin W."/>
            <person name="Guo K."/>
            <person name="Jin S."/>
            <person name="Xu P."/>
            <person name="Storey K.B."/>
            <person name="Huan P."/>
            <person name="Zhang T."/>
            <person name="Zhou Y."/>
            <person name="Zhang J."/>
            <person name="Lin C."/>
            <person name="Li X."/>
            <person name="Xing L."/>
            <person name="Huo D."/>
            <person name="Sun M."/>
            <person name="Wang L."/>
            <person name="Mercier A."/>
            <person name="Li F."/>
            <person name="Yang H."/>
            <person name="Xiang J."/>
        </authorList>
    </citation>
    <scope>NUCLEOTIDE SEQUENCE [LARGE SCALE GENOMIC DNA]</scope>
    <source>
        <strain evidence="5">Shaxun</strain>
        <tissue evidence="5">Muscle</tissue>
    </source>
</reference>
<evidence type="ECO:0000256" key="1">
    <source>
        <dbReference type="ARBA" id="ARBA00010617"/>
    </source>
</evidence>
<evidence type="ECO:0000313" key="5">
    <source>
        <dbReference type="EMBL" id="PIK34034.1"/>
    </source>
</evidence>
<dbReference type="GO" id="GO:0020037">
    <property type="term" value="F:heme binding"/>
    <property type="evidence" value="ECO:0007669"/>
    <property type="project" value="InterPro"/>
</dbReference>